<dbReference type="eggNOG" id="ENOG5033J9M">
    <property type="taxonomic scope" value="Bacteria"/>
</dbReference>
<accession>A0A0A5G572</accession>
<evidence type="ECO:0000259" key="1">
    <source>
        <dbReference type="Pfam" id="PF26154"/>
    </source>
</evidence>
<keyword evidence="3" id="KW-1185">Reference proteome</keyword>
<reference evidence="2 3" key="1">
    <citation type="submission" date="2013-08" db="EMBL/GenBank/DDBJ databases">
        <authorList>
            <person name="Huang J."/>
            <person name="Wang G."/>
        </authorList>
    </citation>
    <scope>NUCLEOTIDE SEQUENCE [LARGE SCALE GENOMIC DNA]</scope>
    <source>
        <strain evidence="2 3">JSM 072002</strain>
    </source>
</reference>
<dbReference type="Pfam" id="PF26154">
    <property type="entry name" value="DUF8042"/>
    <property type="match status" value="1"/>
</dbReference>
<evidence type="ECO:0000313" key="3">
    <source>
        <dbReference type="Proteomes" id="UP000030401"/>
    </source>
</evidence>
<dbReference type="OrthoDB" id="2691503at2"/>
<dbReference type="InterPro" id="IPR058355">
    <property type="entry name" value="DUF8042"/>
</dbReference>
<dbReference type="STRING" id="1385512.N784_04975"/>
<feature type="domain" description="DUF8042" evidence="1">
    <location>
        <begin position="6"/>
        <end position="124"/>
    </location>
</feature>
<organism evidence="2 3">
    <name type="scientific">Pontibacillus litoralis JSM 072002</name>
    <dbReference type="NCBI Taxonomy" id="1385512"/>
    <lineage>
        <taxon>Bacteria</taxon>
        <taxon>Bacillati</taxon>
        <taxon>Bacillota</taxon>
        <taxon>Bacilli</taxon>
        <taxon>Bacillales</taxon>
        <taxon>Bacillaceae</taxon>
        <taxon>Pontibacillus</taxon>
    </lineage>
</organism>
<dbReference type="EMBL" id="AVPG01000014">
    <property type="protein sequence ID" value="KGX86303.1"/>
    <property type="molecule type" value="Genomic_DNA"/>
</dbReference>
<proteinExistence type="predicted"/>
<dbReference type="RefSeq" id="WP_036834528.1">
    <property type="nucleotide sequence ID" value="NZ_AVPG01000014.1"/>
</dbReference>
<dbReference type="Proteomes" id="UP000030401">
    <property type="component" value="Unassembled WGS sequence"/>
</dbReference>
<comment type="caution">
    <text evidence="2">The sequence shown here is derived from an EMBL/GenBank/DDBJ whole genome shotgun (WGS) entry which is preliminary data.</text>
</comment>
<sequence>MNNLTAEQQIFIKQYTDLLVTIGEGLEYIERNLINDVSPQVDVVFSDIISALQQINRGNQTISKLFTDSKEELEKQFNAFQQLVQLMSSWFEKQSNHDKRDLIQQHVTPQFENWHHSMNALIDPYIVR</sequence>
<evidence type="ECO:0000313" key="2">
    <source>
        <dbReference type="EMBL" id="KGX86303.1"/>
    </source>
</evidence>
<protein>
    <recommendedName>
        <fullName evidence="1">DUF8042 domain-containing protein</fullName>
    </recommendedName>
</protein>
<dbReference type="AlphaFoldDB" id="A0A0A5G572"/>
<name>A0A0A5G572_9BACI</name>
<gene>
    <name evidence="2" type="ORF">N784_04975</name>
</gene>